<dbReference type="InterPro" id="IPR017853">
    <property type="entry name" value="GH"/>
</dbReference>
<evidence type="ECO:0000313" key="2">
    <source>
        <dbReference type="Proteomes" id="UP001143192"/>
    </source>
</evidence>
<dbReference type="InterPro" id="IPR000933">
    <property type="entry name" value="Glyco_hydro_29"/>
</dbReference>
<evidence type="ECO:0008006" key="3">
    <source>
        <dbReference type="Google" id="ProtNLM"/>
    </source>
</evidence>
<dbReference type="AlphaFoldDB" id="A0A9X2NNR3"/>
<keyword evidence="2" id="KW-1185">Reference proteome</keyword>
<gene>
    <name evidence="1" type="ORF">M1B79_01475</name>
</gene>
<comment type="caution">
    <text evidence="1">The sequence shown here is derived from an EMBL/GenBank/DDBJ whole genome shotgun (WGS) entry which is preliminary data.</text>
</comment>
<dbReference type="GO" id="GO:0005764">
    <property type="term" value="C:lysosome"/>
    <property type="evidence" value="ECO:0007669"/>
    <property type="project" value="TreeGrafter"/>
</dbReference>
<dbReference type="PANTHER" id="PTHR10030:SF37">
    <property type="entry name" value="ALPHA-L-FUCOSIDASE-RELATED"/>
    <property type="match status" value="1"/>
</dbReference>
<reference evidence="1" key="2">
    <citation type="submission" date="2022-04" db="EMBL/GenBank/DDBJ databases">
        <authorList>
            <person name="Fokt H."/>
            <person name="Baines J."/>
        </authorList>
    </citation>
    <scope>NUCLEOTIDE SEQUENCE</scope>
    <source>
        <strain evidence="1">KH365_2</strain>
    </source>
</reference>
<dbReference type="GO" id="GO:0006004">
    <property type="term" value="P:fucose metabolic process"/>
    <property type="evidence" value="ECO:0007669"/>
    <property type="project" value="TreeGrafter"/>
</dbReference>
<organism evidence="1 2">
    <name type="scientific">Bacteroides muris</name>
    <name type="common">ex Fokt et al. 2023</name>
    <dbReference type="NCBI Taxonomy" id="2937417"/>
    <lineage>
        <taxon>Bacteria</taxon>
        <taxon>Pseudomonadati</taxon>
        <taxon>Bacteroidota</taxon>
        <taxon>Bacteroidia</taxon>
        <taxon>Bacteroidales</taxon>
        <taxon>Bacteroidaceae</taxon>
        <taxon>Bacteroides</taxon>
    </lineage>
</organism>
<evidence type="ECO:0000313" key="1">
    <source>
        <dbReference type="EMBL" id="MCR6503374.1"/>
    </source>
</evidence>
<dbReference type="PANTHER" id="PTHR10030">
    <property type="entry name" value="ALPHA-L-FUCOSIDASE"/>
    <property type="match status" value="1"/>
</dbReference>
<reference evidence="1" key="1">
    <citation type="journal article" date="2022" name="Arch. Microbiol.">
        <title>Bacteroides muris sp. nov. isolated from the cecum of wild-derived house mice.</title>
        <authorList>
            <person name="Fokt H."/>
            <person name="Unni R."/>
            <person name="Repnik U."/>
            <person name="Schmitz R.A."/>
            <person name="Bramkamp M."/>
            <person name="Baines J.F."/>
            <person name="Unterweger D."/>
        </authorList>
    </citation>
    <scope>NUCLEOTIDE SEQUENCE</scope>
    <source>
        <strain evidence="1">KH365_2</strain>
    </source>
</reference>
<accession>A0A9X2NNR3</accession>
<dbReference type="SUPFAM" id="SSF51445">
    <property type="entry name" value="(Trans)glycosidases"/>
    <property type="match status" value="1"/>
</dbReference>
<dbReference type="Gene3D" id="3.20.20.80">
    <property type="entry name" value="Glycosidases"/>
    <property type="match status" value="1"/>
</dbReference>
<protein>
    <recommendedName>
        <fullName evidence="3">Alpha-L-fucosidase</fullName>
    </recommendedName>
</protein>
<dbReference type="GO" id="GO:0016139">
    <property type="term" value="P:glycoside catabolic process"/>
    <property type="evidence" value="ECO:0007669"/>
    <property type="project" value="TreeGrafter"/>
</dbReference>
<proteinExistence type="predicted"/>
<name>A0A9X2NNR3_9BACE</name>
<dbReference type="EMBL" id="JAMZED010000002">
    <property type="protein sequence ID" value="MCR6503374.1"/>
    <property type="molecule type" value="Genomic_DNA"/>
</dbReference>
<dbReference type="Proteomes" id="UP001143192">
    <property type="component" value="Unassembled WGS sequence"/>
</dbReference>
<dbReference type="GO" id="GO:0004560">
    <property type="term" value="F:alpha-L-fucosidase activity"/>
    <property type="evidence" value="ECO:0007669"/>
    <property type="project" value="InterPro"/>
</dbReference>
<sequence length="114" mass="12707">MKLKKIFLTAGLTATATLSTMAQKAPEPCGLTPSARQIEWYNREMIAFFHFGINTFEDFANERDGKAPTAIFNPTALDGGQWMQTLKAAGIPAAILTAKHVRLRIERKYGNSYR</sequence>